<feature type="transmembrane region" description="Helical" evidence="2">
    <location>
        <begin position="71"/>
        <end position="90"/>
    </location>
</feature>
<dbReference type="Proteomes" id="UP000267821">
    <property type="component" value="Unassembled WGS sequence"/>
</dbReference>
<evidence type="ECO:0000259" key="3">
    <source>
        <dbReference type="Pfam" id="PF10551"/>
    </source>
</evidence>
<reference evidence="4 5" key="1">
    <citation type="journal article" date="2018" name="Nat. Ecol. Evol.">
        <title>Pezizomycetes genomes reveal the molecular basis of ectomycorrhizal truffle lifestyle.</title>
        <authorList>
            <person name="Murat C."/>
            <person name="Payen T."/>
            <person name="Noel B."/>
            <person name="Kuo A."/>
            <person name="Morin E."/>
            <person name="Chen J."/>
            <person name="Kohler A."/>
            <person name="Krizsan K."/>
            <person name="Balestrini R."/>
            <person name="Da Silva C."/>
            <person name="Montanini B."/>
            <person name="Hainaut M."/>
            <person name="Levati E."/>
            <person name="Barry K.W."/>
            <person name="Belfiori B."/>
            <person name="Cichocki N."/>
            <person name="Clum A."/>
            <person name="Dockter R.B."/>
            <person name="Fauchery L."/>
            <person name="Guy J."/>
            <person name="Iotti M."/>
            <person name="Le Tacon F."/>
            <person name="Lindquist E.A."/>
            <person name="Lipzen A."/>
            <person name="Malagnac F."/>
            <person name="Mello A."/>
            <person name="Molinier V."/>
            <person name="Miyauchi S."/>
            <person name="Poulain J."/>
            <person name="Riccioni C."/>
            <person name="Rubini A."/>
            <person name="Sitrit Y."/>
            <person name="Splivallo R."/>
            <person name="Traeger S."/>
            <person name="Wang M."/>
            <person name="Zifcakova L."/>
            <person name="Wipf D."/>
            <person name="Zambonelli A."/>
            <person name="Paolocci F."/>
            <person name="Nowrousian M."/>
            <person name="Ottonello S."/>
            <person name="Baldrian P."/>
            <person name="Spatafora J.W."/>
            <person name="Henrissat B."/>
            <person name="Nagy L.G."/>
            <person name="Aury J.M."/>
            <person name="Wincker P."/>
            <person name="Grigoriev I.V."/>
            <person name="Bonfante P."/>
            <person name="Martin F.M."/>
        </authorList>
    </citation>
    <scope>NUCLEOTIDE SEQUENCE [LARGE SCALE GENOMIC DNA]</scope>
    <source>
        <strain evidence="4 5">ATCC MYA-4762</strain>
    </source>
</reference>
<dbReference type="EMBL" id="ML121527">
    <property type="protein sequence ID" value="RPB29654.1"/>
    <property type="molecule type" value="Genomic_DNA"/>
</dbReference>
<dbReference type="OrthoDB" id="5415154at2759"/>
<keyword evidence="5" id="KW-1185">Reference proteome</keyword>
<feature type="region of interest" description="Disordered" evidence="1">
    <location>
        <begin position="1"/>
        <end position="30"/>
    </location>
</feature>
<organism evidence="4 5">
    <name type="scientific">Terfezia boudieri ATCC MYA-4762</name>
    <dbReference type="NCBI Taxonomy" id="1051890"/>
    <lineage>
        <taxon>Eukaryota</taxon>
        <taxon>Fungi</taxon>
        <taxon>Dikarya</taxon>
        <taxon>Ascomycota</taxon>
        <taxon>Pezizomycotina</taxon>
        <taxon>Pezizomycetes</taxon>
        <taxon>Pezizales</taxon>
        <taxon>Pezizaceae</taxon>
        <taxon>Terfezia</taxon>
    </lineage>
</organism>
<keyword evidence="2" id="KW-0472">Membrane</keyword>
<evidence type="ECO:0000256" key="2">
    <source>
        <dbReference type="SAM" id="Phobius"/>
    </source>
</evidence>
<dbReference type="Pfam" id="PF10551">
    <property type="entry name" value="MULE"/>
    <property type="match status" value="1"/>
</dbReference>
<keyword evidence="2" id="KW-0812">Transmembrane</keyword>
<dbReference type="PANTHER" id="PTHR47718">
    <property type="entry name" value="OS01G0519700 PROTEIN"/>
    <property type="match status" value="1"/>
</dbReference>
<dbReference type="PANTHER" id="PTHR47718:SF7">
    <property type="entry name" value="PROTEIN FAR1-RELATED SEQUENCE"/>
    <property type="match status" value="1"/>
</dbReference>
<dbReference type="InterPro" id="IPR018289">
    <property type="entry name" value="MULE_transposase_dom"/>
</dbReference>
<dbReference type="InParanoid" id="A0A3N4M3C6"/>
<evidence type="ECO:0000313" key="4">
    <source>
        <dbReference type="EMBL" id="RPB29654.1"/>
    </source>
</evidence>
<keyword evidence="2" id="KW-1133">Transmembrane helix</keyword>
<protein>
    <recommendedName>
        <fullName evidence="3">MULE transposase domain-containing protein</fullName>
    </recommendedName>
</protein>
<proteinExistence type="predicted"/>
<dbReference type="STRING" id="1051890.A0A3N4M3C6"/>
<evidence type="ECO:0000313" key="5">
    <source>
        <dbReference type="Proteomes" id="UP000267821"/>
    </source>
</evidence>
<feature type="domain" description="MULE transposase" evidence="3">
    <location>
        <begin position="190"/>
        <end position="228"/>
    </location>
</feature>
<dbReference type="AlphaFoldDB" id="A0A3N4M3C6"/>
<sequence length="562" mass="63990">MASSEYTTGETSEYTTEVQASSPPSQSQQLSFYSTDSLDILSIPKTPRIPETPSIPEMPTTNSDSTLTVQFYYLSWVLLFLWTLFGLFILHHNKAESDAIEIHLVTFQQIQYKADFLQLAIMALDTGCFRAGQTYRGTGQWLAPTSGETFDNPDAAFARLQDYAFVMGFAVVKTAGSITTGQMDELIFHEVPRPSVVLSDQAKGLITILPSVWPNIQHQLCEWHIFNNIKKHLLTSQHYNKEQIESLYSLVWIYIQNVNLKDISIHRQELLNAIVLKERQYIWEHMYPKERQFIRAYTRQYRNLGANSTQRNESMHPVIKQFLRPQLNLEQAAAKLVQQLDILARKLDAEEGKNRTHKPYLIDEEPFKDLIGKVTHWALELLEPEYVAFKLAYKLASPALASPALASLALASELPAFEYHCERTLNGEDAERYALLHQRVTQQLQAQFTHERQLGIPREFQPRIPNNYPLPHPVNLGPEDNVDLAPEAFVTSTAPPILQSKKSHGSTRSRVLTGVEVAERFSKRQRKCRVQKAATGNSREMGVEGVPVQETQDIIILNPRSC</sequence>
<evidence type="ECO:0000256" key="1">
    <source>
        <dbReference type="SAM" id="MobiDB-lite"/>
    </source>
</evidence>
<gene>
    <name evidence="4" type="ORF">L211DRAFT_864253</name>
</gene>
<accession>A0A3N4M3C6</accession>
<name>A0A3N4M3C6_9PEZI</name>
<feature type="compositionally biased region" description="Low complexity" evidence="1">
    <location>
        <begin position="1"/>
        <end position="29"/>
    </location>
</feature>